<gene>
    <name evidence="2" type="ORF">MPEBLZ_00272</name>
</gene>
<evidence type="ECO:0000313" key="2">
    <source>
        <dbReference type="EMBL" id="KPQ45134.1"/>
    </source>
</evidence>
<feature type="compositionally biased region" description="Basic and acidic residues" evidence="1">
    <location>
        <begin position="39"/>
        <end position="59"/>
    </location>
</feature>
<protein>
    <submittedName>
        <fullName evidence="2">Uncharacterized protein</fullName>
    </submittedName>
</protein>
<evidence type="ECO:0000256" key="1">
    <source>
        <dbReference type="SAM" id="MobiDB-lite"/>
    </source>
</evidence>
<feature type="region of interest" description="Disordered" evidence="1">
    <location>
        <begin position="36"/>
        <end position="72"/>
    </location>
</feature>
<sequence length="72" mass="8542">MSILSYPRKATSFLGFLDHQNARLRRKNNMKRKIMAPNKNEKIGEKNEKLTDRKEKNGERNAGFLPNFFWTD</sequence>
<dbReference type="Proteomes" id="UP000050360">
    <property type="component" value="Unassembled WGS sequence"/>
</dbReference>
<dbReference type="EMBL" id="LKCM01000020">
    <property type="protein sequence ID" value="KPQ45134.1"/>
    <property type="molecule type" value="Genomic_DNA"/>
</dbReference>
<organism evidence="2 3">
    <name type="scientific">Candidatus Methanoperedens nitratireducens</name>
    <dbReference type="NCBI Taxonomy" id="1392998"/>
    <lineage>
        <taxon>Archaea</taxon>
        <taxon>Methanobacteriati</taxon>
        <taxon>Methanobacteriota</taxon>
        <taxon>Stenosarchaea group</taxon>
        <taxon>Methanomicrobia</taxon>
        <taxon>Methanosarcinales</taxon>
        <taxon>ANME-2 cluster</taxon>
        <taxon>Candidatus Methanoperedentaceae</taxon>
        <taxon>Candidatus Methanoperedens</taxon>
    </lineage>
</organism>
<reference evidence="2 3" key="1">
    <citation type="submission" date="2015-09" db="EMBL/GenBank/DDBJ databases">
        <title>A metagenomics-based metabolic model of nitrate-dependent anaerobic oxidation of methane by Methanoperedens-like archaea.</title>
        <authorList>
            <person name="Arshad A."/>
            <person name="Speth D.R."/>
            <person name="De Graaf R.M."/>
            <person name="Op Den Camp H.J."/>
            <person name="Jetten M.S."/>
            <person name="Welte C.U."/>
        </authorList>
    </citation>
    <scope>NUCLEOTIDE SEQUENCE [LARGE SCALE GENOMIC DNA]</scope>
</reference>
<dbReference type="AlphaFoldDB" id="A0A0P8A9W3"/>
<name>A0A0P8A9W3_9EURY</name>
<proteinExistence type="predicted"/>
<accession>A0A0P8A9W3</accession>
<evidence type="ECO:0000313" key="3">
    <source>
        <dbReference type="Proteomes" id="UP000050360"/>
    </source>
</evidence>
<comment type="caution">
    <text evidence="2">The sequence shown here is derived from an EMBL/GenBank/DDBJ whole genome shotgun (WGS) entry which is preliminary data.</text>
</comment>